<name>G2QFY2_THET4</name>
<dbReference type="InParanoid" id="G2QFY2"/>
<dbReference type="OMA" id="KMQYLTP"/>
<dbReference type="AlphaFoldDB" id="G2QFY2"/>
<protein>
    <recommendedName>
        <fullName evidence="1">Cellobiose dehydrogenase-like cytochrome domain-containing protein</fullName>
    </recommendedName>
</protein>
<evidence type="ECO:0000259" key="1">
    <source>
        <dbReference type="Pfam" id="PF16010"/>
    </source>
</evidence>
<dbReference type="RefSeq" id="XP_003664541.1">
    <property type="nucleotide sequence ID" value="XM_003664493.1"/>
</dbReference>
<dbReference type="eggNOG" id="ENOG502RJ90">
    <property type="taxonomic scope" value="Eukaryota"/>
</dbReference>
<dbReference type="OrthoDB" id="4570493at2759"/>
<dbReference type="Gene3D" id="2.60.40.1210">
    <property type="entry name" value="Cellobiose dehydrogenase, cytochrome domain"/>
    <property type="match status" value="1"/>
</dbReference>
<evidence type="ECO:0000313" key="2">
    <source>
        <dbReference type="EMBL" id="AEO59296.1"/>
    </source>
</evidence>
<feature type="non-terminal residue" evidence="2">
    <location>
        <position position="84"/>
    </location>
</feature>
<organism evidence="2 3">
    <name type="scientific">Thermothelomyces thermophilus (strain ATCC 42464 / BCRC 31852 / DSM 1799)</name>
    <name type="common">Sporotrichum thermophile</name>
    <dbReference type="NCBI Taxonomy" id="573729"/>
    <lineage>
        <taxon>Eukaryota</taxon>
        <taxon>Fungi</taxon>
        <taxon>Dikarya</taxon>
        <taxon>Ascomycota</taxon>
        <taxon>Pezizomycotina</taxon>
        <taxon>Sordariomycetes</taxon>
        <taxon>Sordariomycetidae</taxon>
        <taxon>Sordariales</taxon>
        <taxon>Chaetomiaceae</taxon>
        <taxon>Thermothelomyces</taxon>
    </lineage>
</organism>
<accession>G2QFY2</accession>
<dbReference type="EMBL" id="CP003005">
    <property type="protein sequence ID" value="AEO59296.1"/>
    <property type="molecule type" value="Genomic_DNA"/>
</dbReference>
<evidence type="ECO:0000313" key="3">
    <source>
        <dbReference type="Proteomes" id="UP000007322"/>
    </source>
</evidence>
<sequence>MRGQGLYYTDIHTSIRFYGHGEPGGYLFGMVIPRRPTTDFVAQLVAPLNHSDGWGGVSLGDSMTGPLLLVTWANGSNVMTAARM</sequence>
<proteinExistence type="predicted"/>
<dbReference type="Pfam" id="PF16010">
    <property type="entry name" value="CDH-cyt"/>
    <property type="match status" value="1"/>
</dbReference>
<dbReference type="InterPro" id="IPR015920">
    <property type="entry name" value="Cellobiose_DH-like_cyt"/>
</dbReference>
<dbReference type="Proteomes" id="UP000007322">
    <property type="component" value="Chromosome 4"/>
</dbReference>
<dbReference type="SUPFAM" id="SSF49344">
    <property type="entry name" value="CBD9-like"/>
    <property type="match status" value="1"/>
</dbReference>
<keyword evidence="3" id="KW-1185">Reference proteome</keyword>
<gene>
    <name evidence="2" type="ORF">MYCTH_2065691</name>
</gene>
<dbReference type="VEuPathDB" id="FungiDB:MYCTH_2065691"/>
<feature type="domain" description="Cellobiose dehydrogenase-like cytochrome" evidence="1">
    <location>
        <begin position="8"/>
        <end position="84"/>
    </location>
</feature>
<dbReference type="KEGG" id="mtm:MYCTH_2065691"/>
<dbReference type="GeneID" id="11514562"/>
<reference evidence="2 3" key="1">
    <citation type="journal article" date="2011" name="Nat. Biotechnol.">
        <title>Comparative genomic analysis of the thermophilic biomass-degrading fungi Myceliophthora thermophila and Thielavia terrestris.</title>
        <authorList>
            <person name="Berka R.M."/>
            <person name="Grigoriev I.V."/>
            <person name="Otillar R."/>
            <person name="Salamov A."/>
            <person name="Grimwood J."/>
            <person name="Reid I."/>
            <person name="Ishmael N."/>
            <person name="John T."/>
            <person name="Darmond C."/>
            <person name="Moisan M.-C."/>
            <person name="Henrissat B."/>
            <person name="Coutinho P.M."/>
            <person name="Lombard V."/>
            <person name="Natvig D.O."/>
            <person name="Lindquist E."/>
            <person name="Schmutz J."/>
            <person name="Lucas S."/>
            <person name="Harris P."/>
            <person name="Powlowski J."/>
            <person name="Bellemare A."/>
            <person name="Taylor D."/>
            <person name="Butler G."/>
            <person name="de Vries R.P."/>
            <person name="Allijn I.E."/>
            <person name="van den Brink J."/>
            <person name="Ushinsky S."/>
            <person name="Storms R."/>
            <person name="Powell A.J."/>
            <person name="Paulsen I.T."/>
            <person name="Elbourne L.D.H."/>
            <person name="Baker S.E."/>
            <person name="Magnuson J."/>
            <person name="LaBoissiere S."/>
            <person name="Clutterbuck A.J."/>
            <person name="Martinez D."/>
            <person name="Wogulis M."/>
            <person name="de Leon A.L."/>
            <person name="Rey M.W."/>
            <person name="Tsang A."/>
        </authorList>
    </citation>
    <scope>NUCLEOTIDE SEQUENCE [LARGE SCALE GENOMIC DNA]</scope>
    <source>
        <strain evidence="3">ATCC 42464 / BCRC 31852 / DSM 1799</strain>
    </source>
</reference>
<dbReference type="HOGENOM" id="CLU_2533816_0_0_1"/>